<evidence type="ECO:0000313" key="4">
    <source>
        <dbReference type="Proteomes" id="UP000598174"/>
    </source>
</evidence>
<protein>
    <recommendedName>
        <fullName evidence="2">KAP NTPase domain-containing protein</fullName>
    </recommendedName>
</protein>
<gene>
    <name evidence="3" type="ORF">Afe05nite_00060</name>
</gene>
<evidence type="ECO:0000313" key="3">
    <source>
        <dbReference type="EMBL" id="GIE08166.1"/>
    </source>
</evidence>
<sequence>MKAKDAREKLGKYTEAVAPLGTLGALFGLNAAPAMQKIGELLKGDVSADALRIQLEDSLKKLGQKVLVIVDDLDRLDPIDLLLVLKLIRLVGRLPNVFYLLAYDERTLIDVLRRSDLAWNEPGRARSYLEKIIQVRLDLPEVHPREIEEMVDAGFSALSAGHKVALTGSDQSRLGSSYVKVMRRYLSTPRAINKYFAQINATYPLVEGHVNFIDFALVSFLRTFESSVYRMIWENRDNFIRTDRHRIPRAKPEPSESLVYWRNKIIECGITEDSTQPMLDFLKMLFPAFGSTLTDNGSFIDTEGLEARHSVGSEHHFDRYFQFGISKFDLPDATIINALAEIDTQRPAENAALLGNMFEVSSTSAITKTSRLVQAHRPSRPGLLVDYLSEIYPKLDNTFNLTNISSKISLRQLVFSILDYIADEVKLRQALSDISSNEATFLLLEISRMISKSGEEITWGSTLVSNVLLRAMTLARATESVPFEQVDKRVLQLVRFWHQHEPDRCRSWIWSPINDGTWPLTELLVCLVQEAVMMSADASRTIAGFDTEFVTQILGLDEVVSALGENLTEAELPENFEDIWNPSAELKKDYAIRKIIDLSHVHGSADLAPIEEPPEVQLDSGEIPDNPHR</sequence>
<dbReference type="InterPro" id="IPR011646">
    <property type="entry name" value="KAP_P-loop"/>
</dbReference>
<reference evidence="3" key="1">
    <citation type="submission" date="2021-01" db="EMBL/GenBank/DDBJ databases">
        <title>Whole genome shotgun sequence of Actinoplanes ferrugineus NBRC 15555.</title>
        <authorList>
            <person name="Komaki H."/>
            <person name="Tamura T."/>
        </authorList>
    </citation>
    <scope>NUCLEOTIDE SEQUENCE</scope>
    <source>
        <strain evidence="3">NBRC 15555</strain>
    </source>
</reference>
<feature type="region of interest" description="Disordered" evidence="1">
    <location>
        <begin position="606"/>
        <end position="629"/>
    </location>
</feature>
<keyword evidence="4" id="KW-1185">Reference proteome</keyword>
<name>A0A919J089_9ACTN</name>
<organism evidence="3 4">
    <name type="scientific">Paractinoplanes ferrugineus</name>
    <dbReference type="NCBI Taxonomy" id="113564"/>
    <lineage>
        <taxon>Bacteria</taxon>
        <taxon>Bacillati</taxon>
        <taxon>Actinomycetota</taxon>
        <taxon>Actinomycetes</taxon>
        <taxon>Micromonosporales</taxon>
        <taxon>Micromonosporaceae</taxon>
        <taxon>Paractinoplanes</taxon>
    </lineage>
</organism>
<feature type="domain" description="KAP NTPase" evidence="2">
    <location>
        <begin position="31"/>
        <end position="206"/>
    </location>
</feature>
<dbReference type="AlphaFoldDB" id="A0A919J089"/>
<comment type="caution">
    <text evidence="3">The sequence shown here is derived from an EMBL/GenBank/DDBJ whole genome shotgun (WGS) entry which is preliminary data.</text>
</comment>
<evidence type="ECO:0000259" key="2">
    <source>
        <dbReference type="Pfam" id="PF07693"/>
    </source>
</evidence>
<dbReference type="EMBL" id="BOMM01000001">
    <property type="protein sequence ID" value="GIE08166.1"/>
    <property type="molecule type" value="Genomic_DNA"/>
</dbReference>
<accession>A0A919J089</accession>
<dbReference type="Proteomes" id="UP000598174">
    <property type="component" value="Unassembled WGS sequence"/>
</dbReference>
<dbReference type="Pfam" id="PF07693">
    <property type="entry name" value="KAP_NTPase"/>
    <property type="match status" value="1"/>
</dbReference>
<proteinExistence type="predicted"/>
<evidence type="ECO:0000256" key="1">
    <source>
        <dbReference type="SAM" id="MobiDB-lite"/>
    </source>
</evidence>